<dbReference type="STRING" id="471856.Jden_0302"/>
<dbReference type="AlphaFoldDB" id="C7QZ66"/>
<dbReference type="Proteomes" id="UP000000628">
    <property type="component" value="Chromosome"/>
</dbReference>
<organism evidence="2 3">
    <name type="scientific">Jonesia denitrificans (strain ATCC 14870 / DSM 20603 / BCRC 15368 / CIP 55.134 / JCM 11481 / NBRC 15587 / NCTC 10816 / Prevot 55134)</name>
    <name type="common">Listeria denitrificans</name>
    <dbReference type="NCBI Taxonomy" id="471856"/>
    <lineage>
        <taxon>Bacteria</taxon>
        <taxon>Bacillati</taxon>
        <taxon>Actinomycetota</taxon>
        <taxon>Actinomycetes</taxon>
        <taxon>Micrococcales</taxon>
        <taxon>Jonesiaceae</taxon>
        <taxon>Jonesia</taxon>
    </lineage>
</organism>
<dbReference type="KEGG" id="jde:Jden_0302"/>
<dbReference type="Pfam" id="PF00583">
    <property type="entry name" value="Acetyltransf_1"/>
    <property type="match status" value="1"/>
</dbReference>
<dbReference type="SMR" id="C7QZ66"/>
<feature type="domain" description="N-acetyltransferase" evidence="1">
    <location>
        <begin position="4"/>
        <end position="206"/>
    </location>
</feature>
<dbReference type="SUPFAM" id="SSF55729">
    <property type="entry name" value="Acyl-CoA N-acyltransferases (Nat)"/>
    <property type="match status" value="1"/>
</dbReference>
<dbReference type="InterPro" id="IPR016181">
    <property type="entry name" value="Acyl_CoA_acyltransferase"/>
</dbReference>
<dbReference type="eggNOG" id="COG0456">
    <property type="taxonomic scope" value="Bacteria"/>
</dbReference>
<dbReference type="PROSITE" id="PS51186">
    <property type="entry name" value="GNAT"/>
    <property type="match status" value="1"/>
</dbReference>
<dbReference type="InterPro" id="IPR000182">
    <property type="entry name" value="GNAT_dom"/>
</dbReference>
<dbReference type="GO" id="GO:0016231">
    <property type="term" value="F:beta-N-acetylglucosaminidase activity"/>
    <property type="evidence" value="ECO:0007669"/>
    <property type="project" value="TreeGrafter"/>
</dbReference>
<protein>
    <submittedName>
        <fullName evidence="2">GCN5-related N-acetyltransferase</fullName>
    </submittedName>
</protein>
<dbReference type="PANTHER" id="PTHR13170:SF16">
    <property type="entry name" value="PROTEIN O-GLCNACASE"/>
    <property type="match status" value="1"/>
</dbReference>
<dbReference type="GO" id="GO:0016747">
    <property type="term" value="F:acyltransferase activity, transferring groups other than amino-acyl groups"/>
    <property type="evidence" value="ECO:0007669"/>
    <property type="project" value="InterPro"/>
</dbReference>
<name>C7QZ66_JONDD</name>
<dbReference type="Gene3D" id="3.40.630.30">
    <property type="match status" value="1"/>
</dbReference>
<accession>C7QZ66</accession>
<dbReference type="RefSeq" id="WP_015770603.1">
    <property type="nucleotide sequence ID" value="NC_013174.1"/>
</dbReference>
<sequence>MSSLTVRPYQPGPTEDAALRDICLRTGDNGTDASSLYALPWLLAAVYLDPYLKFHPHHCIVIADGDTPVGYAVGTPDTTAFTSRLTEHWWPQVLNRVAQVQNTGTHLLPADHALVTTIHQWALPPASVISSYPAHLHIDLLDAAQGGGWGRRAINELLTTMRQAHVPGIHLGVSAANTRAQGFYTHIGFTVVAFAPWGSFMGMSLTTPPEATPAALHSQVHGKTSL</sequence>
<evidence type="ECO:0000259" key="1">
    <source>
        <dbReference type="PROSITE" id="PS51186"/>
    </source>
</evidence>
<evidence type="ECO:0000313" key="2">
    <source>
        <dbReference type="EMBL" id="ACV07974.1"/>
    </source>
</evidence>
<dbReference type="EMBL" id="CP001706">
    <property type="protein sequence ID" value="ACV07974.1"/>
    <property type="molecule type" value="Genomic_DNA"/>
</dbReference>
<reference evidence="2 3" key="1">
    <citation type="journal article" date="2009" name="Stand. Genomic Sci.">
        <title>Complete genome sequence of Jonesia denitrificans type strain (Prevot 55134).</title>
        <authorList>
            <person name="Pukall R."/>
            <person name="Gehrich-Schroter G."/>
            <person name="Lapidus A."/>
            <person name="Nolan M."/>
            <person name="Glavina Del Rio T."/>
            <person name="Lucas S."/>
            <person name="Chen F."/>
            <person name="Tice H."/>
            <person name="Pitluck S."/>
            <person name="Cheng J.F."/>
            <person name="Copeland A."/>
            <person name="Saunders E."/>
            <person name="Brettin T."/>
            <person name="Detter J.C."/>
            <person name="Bruce D."/>
            <person name="Goodwin L."/>
            <person name="Pati A."/>
            <person name="Ivanova N."/>
            <person name="Mavromatis K."/>
            <person name="Ovchinnikova G."/>
            <person name="Chen A."/>
            <person name="Palaniappan K."/>
            <person name="Land M."/>
            <person name="Hauser L."/>
            <person name="Chang Y.J."/>
            <person name="Jeffries C.D."/>
            <person name="Chain P."/>
            <person name="Goker M."/>
            <person name="Bristow J."/>
            <person name="Eisen J.A."/>
            <person name="Markowitz V."/>
            <person name="Hugenholtz P."/>
            <person name="Kyrpides N.C."/>
            <person name="Klenk H.P."/>
            <person name="Han C."/>
        </authorList>
    </citation>
    <scope>NUCLEOTIDE SEQUENCE [LARGE SCALE GENOMIC DNA]</scope>
    <source>
        <strain evidence="3">ATCC 14870 / DSM 20603 / BCRC 15368 / CIP 55.134 / JCM 11481 / NBRC 15587 / NCTC 10816 / Prevot 55134</strain>
    </source>
</reference>
<proteinExistence type="predicted"/>
<dbReference type="InterPro" id="IPR051822">
    <property type="entry name" value="Glycosyl_Hydrolase_84"/>
</dbReference>
<keyword evidence="3" id="KW-1185">Reference proteome</keyword>
<dbReference type="GO" id="GO:0009100">
    <property type="term" value="P:glycoprotein metabolic process"/>
    <property type="evidence" value="ECO:0007669"/>
    <property type="project" value="TreeGrafter"/>
</dbReference>
<gene>
    <name evidence="2" type="ordered locus">Jden_0302</name>
</gene>
<dbReference type="PANTHER" id="PTHR13170">
    <property type="entry name" value="O-GLCNACASE"/>
    <property type="match status" value="1"/>
</dbReference>
<keyword evidence="2" id="KW-0808">Transferase</keyword>
<dbReference type="HOGENOM" id="CLU_086044_1_0_11"/>
<evidence type="ECO:0000313" key="3">
    <source>
        <dbReference type="Proteomes" id="UP000000628"/>
    </source>
</evidence>